<feature type="chain" id="PRO_5019184753" description="Peptidase S54 rhomboid domain-containing protein" evidence="2">
    <location>
        <begin position="23"/>
        <end position="342"/>
    </location>
</feature>
<keyword evidence="2" id="KW-0732">Signal</keyword>
<name>A0A448ZTJ5_9STRA</name>
<keyword evidence="4" id="KW-1185">Reference proteome</keyword>
<dbReference type="Proteomes" id="UP000291116">
    <property type="component" value="Unassembled WGS sequence"/>
</dbReference>
<evidence type="ECO:0000313" key="4">
    <source>
        <dbReference type="Proteomes" id="UP000291116"/>
    </source>
</evidence>
<dbReference type="OrthoDB" id="10660006at2759"/>
<sequence length="342" mass="35700">MRASILSLVALVSAAMHFQGSGEFVGAIAPRSSLGVPSGSSGPSVFGMPRGGAFAVSTKGAKVAPPSSEIARGGQQASSIKENIFKRIIKRKIDELIESGQAGWVVSFALSIIYLVLFFQDGGASTNACTYSSAGFCVTNFDGADCPIMNSHTWAFAVDMVFLVACFLVPSDRTTLYKAALAFGAVGSHGALHALLGIFVNCTSDPFPGAETIFGAFGALISFLILFSTTELDNMIKLVISAVSGYLTVLLSEGGAGVSSIFLITQLLASGAGIFDTEGKLTTPLMGYTFIAPCLVSIIELLFCCDPATGGPGLFNQYGGHVWYDIALHTSLLTSLLPRKDE</sequence>
<dbReference type="EMBL" id="CAACVS010000699">
    <property type="protein sequence ID" value="VEU45351.1"/>
    <property type="molecule type" value="Genomic_DNA"/>
</dbReference>
<feature type="transmembrane region" description="Helical" evidence="1">
    <location>
        <begin position="285"/>
        <end position="305"/>
    </location>
</feature>
<proteinExistence type="predicted"/>
<feature type="transmembrane region" description="Helical" evidence="1">
    <location>
        <begin position="151"/>
        <end position="169"/>
    </location>
</feature>
<feature type="transmembrane region" description="Helical" evidence="1">
    <location>
        <begin position="181"/>
        <end position="200"/>
    </location>
</feature>
<gene>
    <name evidence="3" type="ORF">PSNMU_V1.4_AUG-EV-PASAV3_0125230</name>
</gene>
<dbReference type="AlphaFoldDB" id="A0A448ZTJ5"/>
<reference evidence="3 4" key="1">
    <citation type="submission" date="2019-01" db="EMBL/GenBank/DDBJ databases">
        <authorList>
            <person name="Ferrante I. M."/>
        </authorList>
    </citation>
    <scope>NUCLEOTIDE SEQUENCE [LARGE SCALE GENOMIC DNA]</scope>
    <source>
        <strain evidence="3 4">B856</strain>
    </source>
</reference>
<keyword evidence="1" id="KW-1133">Transmembrane helix</keyword>
<keyword evidence="1" id="KW-0812">Transmembrane</keyword>
<feature type="transmembrane region" description="Helical" evidence="1">
    <location>
        <begin position="206"/>
        <end position="227"/>
    </location>
</feature>
<evidence type="ECO:0000256" key="1">
    <source>
        <dbReference type="SAM" id="Phobius"/>
    </source>
</evidence>
<keyword evidence="1" id="KW-0472">Membrane</keyword>
<accession>A0A448ZTJ5</accession>
<protein>
    <recommendedName>
        <fullName evidence="5">Peptidase S54 rhomboid domain-containing protein</fullName>
    </recommendedName>
</protein>
<feature type="transmembrane region" description="Helical" evidence="1">
    <location>
        <begin position="239"/>
        <end position="265"/>
    </location>
</feature>
<evidence type="ECO:0000313" key="3">
    <source>
        <dbReference type="EMBL" id="VEU45351.1"/>
    </source>
</evidence>
<evidence type="ECO:0008006" key="5">
    <source>
        <dbReference type="Google" id="ProtNLM"/>
    </source>
</evidence>
<organism evidence="3 4">
    <name type="scientific">Pseudo-nitzschia multistriata</name>
    <dbReference type="NCBI Taxonomy" id="183589"/>
    <lineage>
        <taxon>Eukaryota</taxon>
        <taxon>Sar</taxon>
        <taxon>Stramenopiles</taxon>
        <taxon>Ochrophyta</taxon>
        <taxon>Bacillariophyta</taxon>
        <taxon>Bacillariophyceae</taxon>
        <taxon>Bacillariophycidae</taxon>
        <taxon>Bacillariales</taxon>
        <taxon>Bacillariaceae</taxon>
        <taxon>Pseudo-nitzschia</taxon>
    </lineage>
</organism>
<evidence type="ECO:0000256" key="2">
    <source>
        <dbReference type="SAM" id="SignalP"/>
    </source>
</evidence>
<feature type="signal peptide" evidence="2">
    <location>
        <begin position="1"/>
        <end position="22"/>
    </location>
</feature>